<dbReference type="AlphaFoldDB" id="A0A6J4SD59"/>
<keyword evidence="1" id="KW-0812">Transmembrane</keyword>
<feature type="transmembrane region" description="Helical" evidence="1">
    <location>
        <begin position="98"/>
        <end position="117"/>
    </location>
</feature>
<feature type="transmembrane region" description="Helical" evidence="1">
    <location>
        <begin position="137"/>
        <end position="157"/>
    </location>
</feature>
<evidence type="ECO:0000313" key="2">
    <source>
        <dbReference type="EMBL" id="CAA9492623.1"/>
    </source>
</evidence>
<keyword evidence="1" id="KW-1133">Transmembrane helix</keyword>
<gene>
    <name evidence="2" type="ORF">AVDCRST_MAG17-866</name>
</gene>
<proteinExistence type="predicted"/>
<accession>A0A6J4SD59</accession>
<organism evidence="2">
    <name type="scientific">uncultured Solirubrobacterales bacterium</name>
    <dbReference type="NCBI Taxonomy" id="768556"/>
    <lineage>
        <taxon>Bacteria</taxon>
        <taxon>Bacillati</taxon>
        <taxon>Actinomycetota</taxon>
        <taxon>Thermoleophilia</taxon>
        <taxon>Solirubrobacterales</taxon>
        <taxon>environmental samples</taxon>
    </lineage>
</organism>
<reference evidence="2" key="1">
    <citation type="submission" date="2020-02" db="EMBL/GenBank/DDBJ databases">
        <authorList>
            <person name="Meier V. D."/>
        </authorList>
    </citation>
    <scope>NUCLEOTIDE SEQUENCE</scope>
    <source>
        <strain evidence="2">AVDCRST_MAG17</strain>
    </source>
</reference>
<feature type="transmembrane region" description="Helical" evidence="1">
    <location>
        <begin position="169"/>
        <end position="188"/>
    </location>
</feature>
<name>A0A6J4SD59_9ACTN</name>
<sequence>MVRALLVRGMLVGLAGGVLAFAFAYVFGEPQMQAAIEFEDSLAAGAGEPTHAEPIGRSVQRTIGLLIGAVALGVAFGGLFALGFAYAYGRIGLPGARLTAALLALAAFTTITVVPFTKYPANPPSVGDPESIDQRTLLAFAMIAITACALVAAVRLHAQLSARLRTWDAALVATGVFVAVIAVAQLILPAGDQAPPGFPADVLYRFRLASLGTSATLWLTIGLGFGVAAERLLPPRARQARG</sequence>
<feature type="transmembrane region" description="Helical" evidence="1">
    <location>
        <begin position="208"/>
        <end position="229"/>
    </location>
</feature>
<evidence type="ECO:0000256" key="1">
    <source>
        <dbReference type="SAM" id="Phobius"/>
    </source>
</evidence>
<dbReference type="EMBL" id="CADCVV010000064">
    <property type="protein sequence ID" value="CAA9492623.1"/>
    <property type="molecule type" value="Genomic_DNA"/>
</dbReference>
<feature type="transmembrane region" description="Helical" evidence="1">
    <location>
        <begin position="63"/>
        <end position="86"/>
    </location>
</feature>
<dbReference type="Pfam" id="PF09490">
    <property type="entry name" value="CbtA"/>
    <property type="match status" value="1"/>
</dbReference>
<protein>
    <submittedName>
        <fullName evidence="2">Predicted cobalt transporter CbtA</fullName>
    </submittedName>
</protein>
<dbReference type="InterPro" id="IPR012666">
    <property type="entry name" value="CbtA_put"/>
</dbReference>
<keyword evidence="1" id="KW-0472">Membrane</keyword>